<comment type="caution">
    <text evidence="2">The sequence shown here is derived from an EMBL/GenBank/DDBJ whole genome shotgun (WGS) entry which is preliminary data.</text>
</comment>
<name>A0ABQ6YAH1_9GAMM</name>
<organism evidence="2 3">
    <name type="scientific">Alcanivorax xiamenensis</name>
    <dbReference type="NCBI Taxonomy" id="1177156"/>
    <lineage>
        <taxon>Bacteria</taxon>
        <taxon>Pseudomonadati</taxon>
        <taxon>Pseudomonadota</taxon>
        <taxon>Gammaproteobacteria</taxon>
        <taxon>Oceanospirillales</taxon>
        <taxon>Alcanivoracaceae</taxon>
        <taxon>Alcanivorax</taxon>
    </lineage>
</organism>
<dbReference type="Proteomes" id="UP000771797">
    <property type="component" value="Unassembled WGS sequence"/>
</dbReference>
<dbReference type="Pfam" id="PF03891">
    <property type="entry name" value="DUF333"/>
    <property type="match status" value="1"/>
</dbReference>
<proteinExistence type="predicted"/>
<sequence length="64" mass="7034">MSNTTEQDDSAGPTGMANPASQYCEQVGGELEIRDEQNGQVGYCHLPDGRVVEEWALYRSSIQN</sequence>
<evidence type="ECO:0000313" key="2">
    <source>
        <dbReference type="EMBL" id="KAF0806861.1"/>
    </source>
</evidence>
<accession>A0ABQ6YAH1</accession>
<reference evidence="2 3" key="1">
    <citation type="submission" date="2012-09" db="EMBL/GenBank/DDBJ databases">
        <title>Genome Sequence of alkane-degrading Bacterium Alcanivorax sp. 6-D-6.</title>
        <authorList>
            <person name="Lai Q."/>
            <person name="Shao Z."/>
        </authorList>
    </citation>
    <scope>NUCLEOTIDE SEQUENCE [LARGE SCALE GENOMIC DNA]</scope>
    <source>
        <strain evidence="2 3">6-D-6</strain>
    </source>
</reference>
<dbReference type="PANTHER" id="PTHR38008:SF2">
    <property type="entry name" value="HEMOLYSIN"/>
    <property type="match status" value="1"/>
</dbReference>
<dbReference type="PANTHER" id="PTHR38008">
    <property type="entry name" value="HEMOLYSIN-RELATED"/>
    <property type="match status" value="1"/>
</dbReference>
<dbReference type="InterPro" id="IPR005590">
    <property type="entry name" value="DUF333"/>
</dbReference>
<protein>
    <submittedName>
        <fullName evidence="2">Hemolysin</fullName>
    </submittedName>
</protein>
<dbReference type="EMBL" id="AQPF01000006">
    <property type="protein sequence ID" value="KAF0806861.1"/>
    <property type="molecule type" value="Genomic_DNA"/>
</dbReference>
<gene>
    <name evidence="2" type="ORF">A6D6_01225</name>
</gene>
<feature type="region of interest" description="Disordered" evidence="1">
    <location>
        <begin position="1"/>
        <end position="21"/>
    </location>
</feature>
<evidence type="ECO:0000256" key="1">
    <source>
        <dbReference type="SAM" id="MobiDB-lite"/>
    </source>
</evidence>
<keyword evidence="3" id="KW-1185">Reference proteome</keyword>
<evidence type="ECO:0000313" key="3">
    <source>
        <dbReference type="Proteomes" id="UP000771797"/>
    </source>
</evidence>